<evidence type="ECO:0000256" key="3">
    <source>
        <dbReference type="ARBA" id="ARBA00022448"/>
    </source>
</evidence>
<evidence type="ECO:0000313" key="9">
    <source>
        <dbReference type="Proteomes" id="UP000694564"/>
    </source>
</evidence>
<dbReference type="GO" id="GO:0048499">
    <property type="term" value="P:synaptic vesicle membrane organization"/>
    <property type="evidence" value="ECO:0007669"/>
    <property type="project" value="TreeGrafter"/>
</dbReference>
<accession>A0A8D2JPV8</accession>
<keyword evidence="9" id="KW-1185">Reference proteome</keyword>
<dbReference type="GO" id="GO:0030123">
    <property type="term" value="C:AP-3 adaptor complex"/>
    <property type="evidence" value="ECO:0007669"/>
    <property type="project" value="InterPro"/>
</dbReference>
<protein>
    <recommendedName>
        <fullName evidence="7">Clathrin/coatomer adaptor adaptin-like N-terminal domain-containing protein</fullName>
    </recommendedName>
</protein>
<dbReference type="OrthoDB" id="10264595at2759"/>
<evidence type="ECO:0000256" key="6">
    <source>
        <dbReference type="ARBA" id="ARBA00023136"/>
    </source>
</evidence>
<dbReference type="InterPro" id="IPR002553">
    <property type="entry name" value="Clathrin/coatomer_adapt-like_N"/>
</dbReference>
<dbReference type="PANTHER" id="PTHR22781:SF12">
    <property type="entry name" value="AP-3 COMPLEX SUBUNIT DELTA-1"/>
    <property type="match status" value="1"/>
</dbReference>
<dbReference type="InterPro" id="IPR011989">
    <property type="entry name" value="ARM-like"/>
</dbReference>
<feature type="domain" description="Clathrin/coatomer adaptor adaptin-like N-terminal" evidence="7">
    <location>
        <begin position="1"/>
        <end position="51"/>
    </location>
</feature>
<dbReference type="GeneTree" id="ENSGT00550000075067"/>
<comment type="subcellular location">
    <subcellularLocation>
        <location evidence="1">Endomembrane system</location>
        <topology evidence="1">Peripheral membrane protein</topology>
    </subcellularLocation>
</comment>
<comment type="similarity">
    <text evidence="2">Belongs to the adaptor complexes large subunit family.</text>
</comment>
<reference evidence="8" key="1">
    <citation type="submission" date="2025-08" db="UniProtKB">
        <authorList>
            <consortium name="Ensembl"/>
        </authorList>
    </citation>
    <scope>IDENTIFICATION</scope>
</reference>
<evidence type="ECO:0000256" key="1">
    <source>
        <dbReference type="ARBA" id="ARBA00004184"/>
    </source>
</evidence>
<dbReference type="GO" id="GO:0048490">
    <property type="term" value="P:anterograde synaptic vesicle transport"/>
    <property type="evidence" value="ECO:0007669"/>
    <property type="project" value="TreeGrafter"/>
</dbReference>
<evidence type="ECO:0000256" key="4">
    <source>
        <dbReference type="ARBA" id="ARBA00022737"/>
    </source>
</evidence>
<name>A0A8D2JPV8_SCIVU</name>
<dbReference type="GO" id="GO:0006623">
    <property type="term" value="P:protein targeting to vacuole"/>
    <property type="evidence" value="ECO:0007669"/>
    <property type="project" value="TreeGrafter"/>
</dbReference>
<dbReference type="GO" id="GO:0098943">
    <property type="term" value="P:neurotransmitter receptor transport, postsynaptic endosome to lysosome"/>
    <property type="evidence" value="ECO:0007669"/>
    <property type="project" value="TreeGrafter"/>
</dbReference>
<evidence type="ECO:0000313" key="8">
    <source>
        <dbReference type="Ensembl" id="ENSSVLP00005026101.1"/>
    </source>
</evidence>
<dbReference type="AlphaFoldDB" id="A0A8D2JPV8"/>
<reference evidence="8" key="2">
    <citation type="submission" date="2025-09" db="UniProtKB">
        <authorList>
            <consortium name="Ensembl"/>
        </authorList>
    </citation>
    <scope>IDENTIFICATION</scope>
</reference>
<dbReference type="GO" id="GO:0016182">
    <property type="term" value="P:synaptic vesicle budding from endosome"/>
    <property type="evidence" value="ECO:0007669"/>
    <property type="project" value="TreeGrafter"/>
</dbReference>
<dbReference type="GO" id="GO:1904115">
    <property type="term" value="C:axon cytoplasm"/>
    <property type="evidence" value="ECO:0007669"/>
    <property type="project" value="GOC"/>
</dbReference>
<dbReference type="InterPro" id="IPR017105">
    <property type="entry name" value="AP3_complex_dsu"/>
</dbReference>
<keyword evidence="6" id="KW-0472">Membrane</keyword>
<keyword evidence="3" id="KW-0813">Transport</keyword>
<dbReference type="GO" id="GO:0098830">
    <property type="term" value="C:presynaptic endosome"/>
    <property type="evidence" value="ECO:0007669"/>
    <property type="project" value="TreeGrafter"/>
</dbReference>
<dbReference type="Ensembl" id="ENSSVLT00005029035.1">
    <property type="protein sequence ID" value="ENSSVLP00005026101.1"/>
    <property type="gene ID" value="ENSSVLG00005020712.1"/>
</dbReference>
<keyword evidence="5" id="KW-0653">Protein transport</keyword>
<dbReference type="SUPFAM" id="SSF48371">
    <property type="entry name" value="ARM repeat"/>
    <property type="match status" value="1"/>
</dbReference>
<evidence type="ECO:0000256" key="5">
    <source>
        <dbReference type="ARBA" id="ARBA00022927"/>
    </source>
</evidence>
<dbReference type="GO" id="GO:0043195">
    <property type="term" value="C:terminal bouton"/>
    <property type="evidence" value="ECO:0007669"/>
    <property type="project" value="TreeGrafter"/>
</dbReference>
<keyword evidence="4" id="KW-0677">Repeat</keyword>
<dbReference type="PANTHER" id="PTHR22781">
    <property type="entry name" value="DELTA ADAPTIN-RELATED"/>
    <property type="match status" value="1"/>
</dbReference>
<evidence type="ECO:0000256" key="2">
    <source>
        <dbReference type="ARBA" id="ARBA00006613"/>
    </source>
</evidence>
<dbReference type="Proteomes" id="UP000694564">
    <property type="component" value="Chromosome 16"/>
</dbReference>
<sequence length="73" mass="8037">MLGYDISWAAFNIIEVMSASKFTFKRIGYLAASQCFHEGTDVIMLTTNQIAVGTYPSHTGPPISCVTLSPWCF</sequence>
<dbReference type="Gene3D" id="1.25.10.10">
    <property type="entry name" value="Leucine-rich Repeat Variant"/>
    <property type="match status" value="1"/>
</dbReference>
<dbReference type="Pfam" id="PF01602">
    <property type="entry name" value="Adaptin_N"/>
    <property type="match status" value="1"/>
</dbReference>
<organism evidence="8 9">
    <name type="scientific">Sciurus vulgaris</name>
    <name type="common">Eurasian red squirrel</name>
    <dbReference type="NCBI Taxonomy" id="55149"/>
    <lineage>
        <taxon>Eukaryota</taxon>
        <taxon>Metazoa</taxon>
        <taxon>Chordata</taxon>
        <taxon>Craniata</taxon>
        <taxon>Vertebrata</taxon>
        <taxon>Euteleostomi</taxon>
        <taxon>Mammalia</taxon>
        <taxon>Eutheria</taxon>
        <taxon>Euarchontoglires</taxon>
        <taxon>Glires</taxon>
        <taxon>Rodentia</taxon>
        <taxon>Sciuromorpha</taxon>
        <taxon>Sciuridae</taxon>
        <taxon>Sciurinae</taxon>
        <taxon>Sciurini</taxon>
        <taxon>Sciurus</taxon>
    </lineage>
</organism>
<evidence type="ECO:0000259" key="7">
    <source>
        <dbReference type="Pfam" id="PF01602"/>
    </source>
</evidence>
<proteinExistence type="inferred from homology"/>
<dbReference type="GO" id="GO:0006896">
    <property type="term" value="P:Golgi to vacuole transport"/>
    <property type="evidence" value="ECO:0007669"/>
    <property type="project" value="TreeGrafter"/>
</dbReference>
<dbReference type="InterPro" id="IPR016024">
    <property type="entry name" value="ARM-type_fold"/>
</dbReference>
<dbReference type="GO" id="GO:0010008">
    <property type="term" value="C:endosome membrane"/>
    <property type="evidence" value="ECO:0007669"/>
    <property type="project" value="TreeGrafter"/>
</dbReference>